<dbReference type="InterPro" id="IPR039426">
    <property type="entry name" value="TonB-dep_rcpt-like"/>
</dbReference>
<dbReference type="SUPFAM" id="SSF56935">
    <property type="entry name" value="Porins"/>
    <property type="match status" value="1"/>
</dbReference>
<evidence type="ECO:0000256" key="1">
    <source>
        <dbReference type="ARBA" id="ARBA00004571"/>
    </source>
</evidence>
<dbReference type="InterPro" id="IPR037066">
    <property type="entry name" value="Plug_dom_sf"/>
</dbReference>
<comment type="similarity">
    <text evidence="8 9">Belongs to the TonB-dependent receptor family.</text>
</comment>
<organism evidence="13 14">
    <name type="scientific">Zobellia uliginosa</name>
    <dbReference type="NCBI Taxonomy" id="143224"/>
    <lineage>
        <taxon>Bacteria</taxon>
        <taxon>Pseudomonadati</taxon>
        <taxon>Bacteroidota</taxon>
        <taxon>Flavobacteriia</taxon>
        <taxon>Flavobacteriales</taxon>
        <taxon>Flavobacteriaceae</taxon>
        <taxon>Zobellia</taxon>
    </lineage>
</organism>
<keyword evidence="6 8" id="KW-0472">Membrane</keyword>
<dbReference type="InterPro" id="IPR036942">
    <property type="entry name" value="Beta-barrel_TonB_sf"/>
</dbReference>
<dbReference type="Pfam" id="PF07715">
    <property type="entry name" value="Plug"/>
    <property type="match status" value="1"/>
</dbReference>
<dbReference type="InterPro" id="IPR008969">
    <property type="entry name" value="CarboxyPept-like_regulatory"/>
</dbReference>
<evidence type="ECO:0000256" key="8">
    <source>
        <dbReference type="PROSITE-ProRule" id="PRU01360"/>
    </source>
</evidence>
<dbReference type="Gene3D" id="2.60.40.1120">
    <property type="entry name" value="Carboxypeptidase-like, regulatory domain"/>
    <property type="match status" value="1"/>
</dbReference>
<protein>
    <submittedName>
        <fullName evidence="13">Iron complex outermembrane recepter protein</fullName>
    </submittedName>
</protein>
<reference evidence="13 14" key="1">
    <citation type="submission" date="2017-01" db="EMBL/GenBank/DDBJ databases">
        <authorList>
            <person name="Varghese N."/>
            <person name="Submissions S."/>
        </authorList>
    </citation>
    <scope>NUCLEOTIDE SEQUENCE [LARGE SCALE GENOMIC DNA]</scope>
    <source>
        <strain evidence="13 14">DSM 2061</strain>
    </source>
</reference>
<keyword evidence="2 8" id="KW-0813">Transport</keyword>
<keyword evidence="4 8" id="KW-0812">Transmembrane</keyword>
<dbReference type="EMBL" id="FTOB01000002">
    <property type="protein sequence ID" value="SIS48167.1"/>
    <property type="molecule type" value="Genomic_DNA"/>
</dbReference>
<dbReference type="Gene3D" id="2.170.130.10">
    <property type="entry name" value="TonB-dependent receptor, plug domain"/>
    <property type="match status" value="1"/>
</dbReference>
<evidence type="ECO:0000256" key="7">
    <source>
        <dbReference type="ARBA" id="ARBA00023237"/>
    </source>
</evidence>
<feature type="domain" description="TonB-dependent receptor-like beta-barrel" evidence="11">
    <location>
        <begin position="281"/>
        <end position="725"/>
    </location>
</feature>
<keyword evidence="3 8" id="KW-1134">Transmembrane beta strand</keyword>
<name>A0ABY1KLT5_9FLAO</name>
<comment type="subcellular location">
    <subcellularLocation>
        <location evidence="1 8">Cell outer membrane</location>
        <topology evidence="1 8">Multi-pass membrane protein</topology>
    </subcellularLocation>
</comment>
<evidence type="ECO:0000256" key="6">
    <source>
        <dbReference type="ARBA" id="ARBA00023136"/>
    </source>
</evidence>
<evidence type="ECO:0000259" key="11">
    <source>
        <dbReference type="Pfam" id="PF00593"/>
    </source>
</evidence>
<evidence type="ECO:0000313" key="14">
    <source>
        <dbReference type="Proteomes" id="UP000185728"/>
    </source>
</evidence>
<dbReference type="InterPro" id="IPR012910">
    <property type="entry name" value="Plug_dom"/>
</dbReference>
<dbReference type="RefSeq" id="WP_076454014.1">
    <property type="nucleotide sequence ID" value="NZ_FTOB01000002.1"/>
</dbReference>
<dbReference type="Proteomes" id="UP000185728">
    <property type="component" value="Unassembled WGS sequence"/>
</dbReference>
<evidence type="ECO:0000256" key="3">
    <source>
        <dbReference type="ARBA" id="ARBA00022452"/>
    </source>
</evidence>
<dbReference type="InterPro" id="IPR000531">
    <property type="entry name" value="Beta-barrel_TonB"/>
</dbReference>
<comment type="caution">
    <text evidence="13">The sequence shown here is derived from an EMBL/GenBank/DDBJ whole genome shotgun (WGS) entry which is preliminary data.</text>
</comment>
<feature type="domain" description="TonB-dependent receptor plug" evidence="12">
    <location>
        <begin position="117"/>
        <end position="213"/>
    </location>
</feature>
<dbReference type="PANTHER" id="PTHR30069">
    <property type="entry name" value="TONB-DEPENDENT OUTER MEMBRANE RECEPTOR"/>
    <property type="match status" value="1"/>
</dbReference>
<dbReference type="Pfam" id="PF13715">
    <property type="entry name" value="CarbopepD_reg_2"/>
    <property type="match status" value="1"/>
</dbReference>
<feature type="signal peptide" evidence="10">
    <location>
        <begin position="1"/>
        <end position="20"/>
    </location>
</feature>
<sequence length="765" mass="85547">MDFKYLLVSLLFSIGQFSMAQNFSGTVWDSQNNSPLPEAHVIPRHGKATYTDAVGNFQLSIPEEGTTLTISYMGYRPIEQFIRPSETTTRFLLQEAPIEVNGVMVTGNAKIDPVFAVVTNDYVKKIVQPRNVADLFNDLNGFSLIKRGNYAIDPSFRASQYEQLNVQFDGGTKAMHACPNRMDPITTHVIPEEIEKIEIIKGPYTVRYGATFGGIVNLVTQKPGVDDYGLSGSVQGGYESNGNSLVSMARVQQATEKYDVVGNLGFRDFGNYEDGDGVEIPSSFRSLDYGLRLGYNFTENQRLQAHWRQSYGRDVLHAGLPMDTEKDNSSVFSLDYTLNGRNGLIKALDAKAYYSYVDHLMTNAQRPTFMMVDAVSAVDAVTAGGKVELELKPMENLNLFTGVDLLHIARDGQRTRLVKRNAMGPLATPMEFTDKVWQDSYINDFGVFLEGKYAMGPKTIVTAGLRYDGVVSETKDPEADFAALYTDLDQRSEHNISGTASVKYALSSQFLMEVAYGRGVRSANMVERFINHFSVGQDAYEYVGNPNLDAEVNNQFEVGFKGKIPLEGKGWDQFTYGSSFYYSFYENYIVALIDPSQSRKFMPMQEPTSVKVFRNLNDAYKTGFELNAGIDFLTDFNFTTELSYVYAKNKDLGESLPLVPPLTTRFKLGFEKEKFWAKANYTLTSKQDNIASSFGETETDGYNILDIRLGVIPFKNITIGVAALNVFDTTYHNHLNFAFNNQADFGSVPINDPGRNLSAFVQYKF</sequence>
<accession>A0ABY1KLT5</accession>
<feature type="chain" id="PRO_5047114218" evidence="10">
    <location>
        <begin position="21"/>
        <end position="765"/>
    </location>
</feature>
<keyword evidence="7 8" id="KW-0998">Cell outer membrane</keyword>
<gene>
    <name evidence="13" type="ORF">SAMN05421766_102222</name>
</gene>
<dbReference type="Gene3D" id="2.40.170.20">
    <property type="entry name" value="TonB-dependent receptor, beta-barrel domain"/>
    <property type="match status" value="1"/>
</dbReference>
<keyword evidence="5 9" id="KW-0798">TonB box</keyword>
<evidence type="ECO:0000256" key="5">
    <source>
        <dbReference type="ARBA" id="ARBA00023077"/>
    </source>
</evidence>
<dbReference type="PROSITE" id="PS52016">
    <property type="entry name" value="TONB_DEPENDENT_REC_3"/>
    <property type="match status" value="1"/>
</dbReference>
<dbReference type="PANTHER" id="PTHR30069:SF49">
    <property type="entry name" value="OUTER MEMBRANE PROTEIN C"/>
    <property type="match status" value="1"/>
</dbReference>
<dbReference type="SUPFAM" id="SSF49464">
    <property type="entry name" value="Carboxypeptidase regulatory domain-like"/>
    <property type="match status" value="1"/>
</dbReference>
<evidence type="ECO:0000313" key="13">
    <source>
        <dbReference type="EMBL" id="SIS48167.1"/>
    </source>
</evidence>
<evidence type="ECO:0000256" key="10">
    <source>
        <dbReference type="SAM" id="SignalP"/>
    </source>
</evidence>
<evidence type="ECO:0000259" key="12">
    <source>
        <dbReference type="Pfam" id="PF07715"/>
    </source>
</evidence>
<keyword evidence="14" id="KW-1185">Reference proteome</keyword>
<proteinExistence type="inferred from homology"/>
<dbReference type="Pfam" id="PF00593">
    <property type="entry name" value="TonB_dep_Rec_b-barrel"/>
    <property type="match status" value="1"/>
</dbReference>
<evidence type="ECO:0000256" key="2">
    <source>
        <dbReference type="ARBA" id="ARBA00022448"/>
    </source>
</evidence>
<evidence type="ECO:0000256" key="9">
    <source>
        <dbReference type="RuleBase" id="RU003357"/>
    </source>
</evidence>
<evidence type="ECO:0000256" key="4">
    <source>
        <dbReference type="ARBA" id="ARBA00022692"/>
    </source>
</evidence>
<keyword evidence="10" id="KW-0732">Signal</keyword>